<protein>
    <submittedName>
        <fullName evidence="2">Uncharacterized protein</fullName>
    </submittedName>
</protein>
<accession>A0ABP9VA17</accession>
<feature type="transmembrane region" description="Helical" evidence="1">
    <location>
        <begin position="20"/>
        <end position="43"/>
    </location>
</feature>
<gene>
    <name evidence="2" type="ORF">Dxin01_00751</name>
</gene>
<dbReference type="RefSeq" id="WP_353540994.1">
    <property type="nucleotide sequence ID" value="NZ_BAABRN010000006.1"/>
</dbReference>
<reference evidence="2 3" key="1">
    <citation type="submission" date="2024-02" db="EMBL/GenBank/DDBJ databases">
        <title>Deinococcus xinjiangensis NBRC 107630.</title>
        <authorList>
            <person name="Ichikawa N."/>
            <person name="Katano-Makiyama Y."/>
            <person name="Hidaka K."/>
        </authorList>
    </citation>
    <scope>NUCLEOTIDE SEQUENCE [LARGE SCALE GENOMIC DNA]</scope>
    <source>
        <strain evidence="2 3">NBRC 107630</strain>
    </source>
</reference>
<sequence>MLASVPAQPVHLPLRQLALLSAAVLAATLSPPWLLVAALTVTLSMFWPTKDEKTAVMALPLLAVMSFAAAALAGHAACAFMVVLMATFLLSSAMLFLKTFKNPAK</sequence>
<keyword evidence="1" id="KW-0812">Transmembrane</keyword>
<keyword evidence="1" id="KW-0472">Membrane</keyword>
<organism evidence="2 3">
    <name type="scientific">Deinococcus xinjiangensis</name>
    <dbReference type="NCBI Taxonomy" id="457454"/>
    <lineage>
        <taxon>Bacteria</taxon>
        <taxon>Thermotogati</taxon>
        <taxon>Deinococcota</taxon>
        <taxon>Deinococci</taxon>
        <taxon>Deinococcales</taxon>
        <taxon>Deinococcaceae</taxon>
        <taxon>Deinococcus</taxon>
    </lineage>
</organism>
<evidence type="ECO:0000256" key="1">
    <source>
        <dbReference type="SAM" id="Phobius"/>
    </source>
</evidence>
<feature type="transmembrane region" description="Helical" evidence="1">
    <location>
        <begin position="55"/>
        <end position="73"/>
    </location>
</feature>
<comment type="caution">
    <text evidence="2">The sequence shown here is derived from an EMBL/GenBank/DDBJ whole genome shotgun (WGS) entry which is preliminary data.</text>
</comment>
<name>A0ABP9VA17_9DEIO</name>
<keyword evidence="1" id="KW-1133">Transmembrane helix</keyword>
<dbReference type="EMBL" id="BAABRN010000006">
    <property type="protein sequence ID" value="GAA5501020.1"/>
    <property type="molecule type" value="Genomic_DNA"/>
</dbReference>
<keyword evidence="3" id="KW-1185">Reference proteome</keyword>
<proteinExistence type="predicted"/>
<feature type="transmembrane region" description="Helical" evidence="1">
    <location>
        <begin position="79"/>
        <end position="97"/>
    </location>
</feature>
<evidence type="ECO:0000313" key="3">
    <source>
        <dbReference type="Proteomes" id="UP001458946"/>
    </source>
</evidence>
<evidence type="ECO:0000313" key="2">
    <source>
        <dbReference type="EMBL" id="GAA5501020.1"/>
    </source>
</evidence>
<dbReference type="Proteomes" id="UP001458946">
    <property type="component" value="Unassembled WGS sequence"/>
</dbReference>